<dbReference type="GO" id="GO:0004482">
    <property type="term" value="F:mRNA 5'-cap (guanine-N7-)-methyltransferase activity"/>
    <property type="evidence" value="ECO:0007669"/>
    <property type="project" value="UniProtKB-EC"/>
</dbReference>
<organism evidence="9 10">
    <name type="scientific">Tetrabaena socialis</name>
    <dbReference type="NCBI Taxonomy" id="47790"/>
    <lineage>
        <taxon>Eukaryota</taxon>
        <taxon>Viridiplantae</taxon>
        <taxon>Chlorophyta</taxon>
        <taxon>core chlorophytes</taxon>
        <taxon>Chlorophyceae</taxon>
        <taxon>CS clade</taxon>
        <taxon>Chlamydomonadales</taxon>
        <taxon>Tetrabaenaceae</taxon>
        <taxon>Tetrabaena</taxon>
    </lineage>
</organism>
<evidence type="ECO:0000313" key="10">
    <source>
        <dbReference type="Proteomes" id="UP000236333"/>
    </source>
</evidence>
<accession>A0A2J8A8E3</accession>
<name>A0A2J8A8E3_9CHLO</name>
<comment type="caution">
    <text evidence="9">The sequence shown here is derived from an EMBL/GenBank/DDBJ whole genome shotgun (WGS) entry which is preliminary data.</text>
</comment>
<evidence type="ECO:0000256" key="5">
    <source>
        <dbReference type="ARBA" id="ARBA00022884"/>
    </source>
</evidence>
<evidence type="ECO:0000256" key="1">
    <source>
        <dbReference type="ARBA" id="ARBA00011926"/>
    </source>
</evidence>
<evidence type="ECO:0000313" key="9">
    <source>
        <dbReference type="EMBL" id="PNH08797.1"/>
    </source>
</evidence>
<sequence length="182" mass="20297">MAYNGGAAPGGGTWEQQKQHYNSHVTNLSTNEALQQRKEGPAQELKHFHNHVKRLLLWRFAHKQDRLLDMCCGRGGDLQKWKDAQVKYVRGLDISDREDQQMSGPTYPFGLGYICDIADTVTASMEGTTDGSLEYLVDLPTLQRLAGEAGLHPVTDYMDPVLAACFEQQRSDGPASRVAYLL</sequence>
<keyword evidence="3 9" id="KW-0808">Transferase</keyword>
<evidence type="ECO:0000259" key="8">
    <source>
        <dbReference type="Pfam" id="PF03291"/>
    </source>
</evidence>
<reference evidence="9 10" key="1">
    <citation type="journal article" date="2017" name="Mol. Biol. Evol.">
        <title>The 4-celled Tetrabaena socialis nuclear genome reveals the essential components for genetic control of cell number at the origin of multicellularity in the volvocine lineage.</title>
        <authorList>
            <person name="Featherston J."/>
            <person name="Arakaki Y."/>
            <person name="Hanschen E.R."/>
            <person name="Ferris P.J."/>
            <person name="Michod R.E."/>
            <person name="Olson B.J.S.C."/>
            <person name="Nozaki H."/>
            <person name="Durand P.M."/>
        </authorList>
    </citation>
    <scope>NUCLEOTIDE SEQUENCE [LARGE SCALE GENOMIC DNA]</scope>
    <source>
        <strain evidence="9 10">NIES-571</strain>
    </source>
</reference>
<keyword evidence="6" id="KW-0507">mRNA processing</keyword>
<dbReference type="GO" id="GO:0003723">
    <property type="term" value="F:RNA binding"/>
    <property type="evidence" value="ECO:0007669"/>
    <property type="project" value="UniProtKB-KW"/>
</dbReference>
<evidence type="ECO:0000256" key="3">
    <source>
        <dbReference type="ARBA" id="ARBA00022679"/>
    </source>
</evidence>
<protein>
    <recommendedName>
        <fullName evidence="1">mRNA (guanine-N(7))-methyltransferase</fullName>
        <ecNumber evidence="1">2.1.1.56</ecNumber>
    </recommendedName>
</protein>
<dbReference type="EC" id="2.1.1.56" evidence="1"/>
<dbReference type="SUPFAM" id="SSF53335">
    <property type="entry name" value="S-adenosyl-L-methionine-dependent methyltransferases"/>
    <property type="match status" value="1"/>
</dbReference>
<evidence type="ECO:0000256" key="2">
    <source>
        <dbReference type="ARBA" id="ARBA00022603"/>
    </source>
</evidence>
<dbReference type="Pfam" id="PF03291">
    <property type="entry name" value="mRNA_G-N7_MeTrfase"/>
    <property type="match status" value="1"/>
</dbReference>
<dbReference type="InterPro" id="IPR039753">
    <property type="entry name" value="RG7MT1"/>
</dbReference>
<dbReference type="EMBL" id="PGGS01000116">
    <property type="protein sequence ID" value="PNH08797.1"/>
    <property type="molecule type" value="Genomic_DNA"/>
</dbReference>
<comment type="catalytic activity">
    <reaction evidence="7">
        <text>a 5'-end (5'-triphosphoguanosine)-ribonucleoside in mRNA + S-adenosyl-L-methionine = a 5'-end (N(7)-methyl 5'-triphosphoguanosine)-ribonucleoside in mRNA + S-adenosyl-L-homocysteine</text>
        <dbReference type="Rhea" id="RHEA:67008"/>
        <dbReference type="Rhea" id="RHEA-COMP:17166"/>
        <dbReference type="Rhea" id="RHEA-COMP:17167"/>
        <dbReference type="ChEBI" id="CHEBI:57856"/>
        <dbReference type="ChEBI" id="CHEBI:59789"/>
        <dbReference type="ChEBI" id="CHEBI:156461"/>
        <dbReference type="ChEBI" id="CHEBI:167617"/>
        <dbReference type="EC" id="2.1.1.56"/>
    </reaction>
</comment>
<dbReference type="InterPro" id="IPR004971">
    <property type="entry name" value="mRNA_G-N7_MeTrfase_dom"/>
</dbReference>
<dbReference type="GO" id="GO:0005634">
    <property type="term" value="C:nucleus"/>
    <property type="evidence" value="ECO:0007669"/>
    <property type="project" value="TreeGrafter"/>
</dbReference>
<evidence type="ECO:0000256" key="6">
    <source>
        <dbReference type="ARBA" id="ARBA00023042"/>
    </source>
</evidence>
<dbReference type="OrthoDB" id="10248867at2759"/>
<dbReference type="Proteomes" id="UP000236333">
    <property type="component" value="Unassembled WGS sequence"/>
</dbReference>
<dbReference type="AlphaFoldDB" id="A0A2J8A8E3"/>
<dbReference type="InterPro" id="IPR029063">
    <property type="entry name" value="SAM-dependent_MTases_sf"/>
</dbReference>
<evidence type="ECO:0000256" key="4">
    <source>
        <dbReference type="ARBA" id="ARBA00022691"/>
    </source>
</evidence>
<keyword evidence="2 9" id="KW-0489">Methyltransferase</keyword>
<keyword evidence="10" id="KW-1185">Reference proteome</keyword>
<proteinExistence type="predicted"/>
<keyword evidence="4" id="KW-0949">S-adenosyl-L-methionine</keyword>
<evidence type="ECO:0000256" key="7">
    <source>
        <dbReference type="ARBA" id="ARBA00044712"/>
    </source>
</evidence>
<feature type="domain" description="MRNA cap 0 methyltransferase" evidence="8">
    <location>
        <begin position="19"/>
        <end position="97"/>
    </location>
</feature>
<dbReference type="Gene3D" id="3.40.50.150">
    <property type="entry name" value="Vaccinia Virus protein VP39"/>
    <property type="match status" value="1"/>
</dbReference>
<dbReference type="PANTHER" id="PTHR12189:SF2">
    <property type="entry name" value="MRNA CAP GUANINE-N7 METHYLTRANSFERASE"/>
    <property type="match status" value="1"/>
</dbReference>
<dbReference type="PANTHER" id="PTHR12189">
    <property type="entry name" value="MRNA GUANINE-7- METHYLTRANSFERASE"/>
    <property type="match status" value="1"/>
</dbReference>
<keyword evidence="5" id="KW-0694">RNA-binding</keyword>
<gene>
    <name evidence="9" type="ORF">TSOC_004628</name>
</gene>
<keyword evidence="6" id="KW-0506">mRNA capping</keyword>